<name>U3ALL8_9VIBR</name>
<dbReference type="GO" id="GO:0018169">
    <property type="term" value="F:ribosomal S6-glutamic acid ligase activity"/>
    <property type="evidence" value="ECO:0007669"/>
    <property type="project" value="TreeGrafter"/>
</dbReference>
<dbReference type="GO" id="GO:0009432">
    <property type="term" value="P:SOS response"/>
    <property type="evidence" value="ECO:0007669"/>
    <property type="project" value="TreeGrafter"/>
</dbReference>
<dbReference type="InterPro" id="IPR013651">
    <property type="entry name" value="ATP-grasp_RimK-type"/>
</dbReference>
<accession>U3ALL8</accession>
<proteinExistence type="predicted"/>
<protein>
    <recommendedName>
        <fullName evidence="3">ATP-grasp domain-containing protein</fullName>
    </recommendedName>
</protein>
<dbReference type="STRING" id="1219080.VEZ01S_43_00010"/>
<dbReference type="Pfam" id="PF08443">
    <property type="entry name" value="RimK"/>
    <property type="match status" value="1"/>
</dbReference>
<dbReference type="PANTHER" id="PTHR21621">
    <property type="entry name" value="RIBOSOMAL PROTEIN S6 MODIFICATION PROTEIN"/>
    <property type="match status" value="1"/>
</dbReference>
<dbReference type="PROSITE" id="PS50975">
    <property type="entry name" value="ATP_GRASP"/>
    <property type="match status" value="1"/>
</dbReference>
<dbReference type="GO" id="GO:0005524">
    <property type="term" value="F:ATP binding"/>
    <property type="evidence" value="ECO:0007669"/>
    <property type="project" value="UniProtKB-UniRule"/>
</dbReference>
<dbReference type="eggNOG" id="COG0189">
    <property type="taxonomic scope" value="Bacteria"/>
</dbReference>
<gene>
    <name evidence="4" type="ORF">VEZ01S_43_00010</name>
</gene>
<dbReference type="InterPro" id="IPR011761">
    <property type="entry name" value="ATP-grasp"/>
</dbReference>
<keyword evidence="1" id="KW-0464">Manganese</keyword>
<comment type="caution">
    <text evidence="4">The sequence shown here is derived from an EMBL/GenBank/DDBJ whole genome shotgun (WGS) entry which is preliminary data.</text>
</comment>
<dbReference type="GO" id="GO:0005737">
    <property type="term" value="C:cytoplasm"/>
    <property type="evidence" value="ECO:0007669"/>
    <property type="project" value="TreeGrafter"/>
</dbReference>
<dbReference type="SUPFAM" id="SSF56059">
    <property type="entry name" value="Glutathione synthetase ATP-binding domain-like"/>
    <property type="match status" value="1"/>
</dbReference>
<dbReference type="EMBL" id="BATM01000043">
    <property type="protein sequence ID" value="GAD80791.1"/>
    <property type="molecule type" value="Genomic_DNA"/>
</dbReference>
<dbReference type="OrthoDB" id="4789744at2"/>
<dbReference type="RefSeq" id="WP_021714493.1">
    <property type="nucleotide sequence ID" value="NZ_BATM01000043.1"/>
</dbReference>
<dbReference type="AlphaFoldDB" id="U3ALL8"/>
<evidence type="ECO:0000259" key="3">
    <source>
        <dbReference type="PROSITE" id="PS50975"/>
    </source>
</evidence>
<feature type="domain" description="ATP-grasp" evidence="3">
    <location>
        <begin position="100"/>
        <end position="320"/>
    </location>
</feature>
<keyword evidence="5" id="KW-1185">Reference proteome</keyword>
<dbReference type="Proteomes" id="UP000016562">
    <property type="component" value="Unassembled WGS sequence"/>
</dbReference>
<dbReference type="GO" id="GO:0046872">
    <property type="term" value="F:metal ion binding"/>
    <property type="evidence" value="ECO:0007669"/>
    <property type="project" value="InterPro"/>
</dbReference>
<keyword evidence="2" id="KW-0547">Nucleotide-binding</keyword>
<evidence type="ECO:0000256" key="2">
    <source>
        <dbReference type="PROSITE-ProRule" id="PRU00409"/>
    </source>
</evidence>
<evidence type="ECO:0000256" key="1">
    <source>
        <dbReference type="ARBA" id="ARBA00023211"/>
    </source>
</evidence>
<dbReference type="Gene3D" id="3.30.470.20">
    <property type="entry name" value="ATP-grasp fold, B domain"/>
    <property type="match status" value="1"/>
</dbReference>
<sequence length="322" mass="35804">MKPIYILHENQEWVAPLHEAFKQLNVPAKEWFVNEAHIEFDSAPEDAIYYNRMSASSHTRGHRYAPELTRVIDKWLSLHDVTVVNGNGVIDLEVCKISQYAALQKAGIATPKTQAVVGSDLIVAAAEKFNTWPLIIKPNRGGKGLGVEKFNTLDDVKLGLRRLKADAPLDGIWLLQEYVKSTQPYIIRCEYVGGKFLYAVKVSTEGGFELCPADGCSIEDAFCPAFEDSQPVESQDSQGQDKFEITTALDHSPLIKLHEKFLADNHIDIAGIEVISDENGQWYSYDVNTNTNYNSKAEIKAGVPKSGMQAIAEYLVQLADNS</sequence>
<reference evidence="4 5" key="1">
    <citation type="submission" date="2013-09" db="EMBL/GenBank/DDBJ databases">
        <title>Whole genome shotgun sequence of Vibrio ezurae NBRC 102218.</title>
        <authorList>
            <person name="Yoshida I."/>
            <person name="Hosoyama A."/>
            <person name="Numata M."/>
            <person name="Hashimoto M."/>
            <person name="Hosoyama Y."/>
            <person name="Tsuchikane K."/>
            <person name="Noguchi M."/>
            <person name="Hirakata S."/>
            <person name="Ichikawa N."/>
            <person name="Ohji S."/>
            <person name="Yamazoe A."/>
            <person name="Fujita N."/>
        </authorList>
    </citation>
    <scope>NUCLEOTIDE SEQUENCE [LARGE SCALE GENOMIC DNA]</scope>
    <source>
        <strain evidence="4 5">NBRC 102218</strain>
    </source>
</reference>
<dbReference type="PANTHER" id="PTHR21621:SF0">
    <property type="entry name" value="BETA-CITRYLGLUTAMATE SYNTHASE B-RELATED"/>
    <property type="match status" value="1"/>
</dbReference>
<organism evidence="4 5">
    <name type="scientific">Vibrio ezurae NBRC 102218</name>
    <dbReference type="NCBI Taxonomy" id="1219080"/>
    <lineage>
        <taxon>Bacteria</taxon>
        <taxon>Pseudomonadati</taxon>
        <taxon>Pseudomonadota</taxon>
        <taxon>Gammaproteobacteria</taxon>
        <taxon>Vibrionales</taxon>
        <taxon>Vibrionaceae</taxon>
        <taxon>Vibrio</taxon>
    </lineage>
</organism>
<evidence type="ECO:0000313" key="5">
    <source>
        <dbReference type="Proteomes" id="UP000016562"/>
    </source>
</evidence>
<keyword evidence="2" id="KW-0067">ATP-binding</keyword>
<evidence type="ECO:0000313" key="4">
    <source>
        <dbReference type="EMBL" id="GAD80791.1"/>
    </source>
</evidence>